<dbReference type="RefSeq" id="WP_156484105.1">
    <property type="nucleotide sequence ID" value="NZ_BCTH01000023.1"/>
</dbReference>
<dbReference type="PATRIC" id="fig|1349767.4.peg.2165"/>
<dbReference type="HOGENOM" id="CLU_462983_0_0_4"/>
<dbReference type="InterPro" id="IPR027417">
    <property type="entry name" value="P-loop_NTPase"/>
</dbReference>
<evidence type="ECO:0000313" key="2">
    <source>
        <dbReference type="EMBL" id="CDG81111.1"/>
    </source>
</evidence>
<gene>
    <name evidence="2" type="ORF">GJA_451</name>
</gene>
<evidence type="ECO:0000256" key="1">
    <source>
        <dbReference type="SAM" id="Coils"/>
    </source>
</evidence>
<dbReference type="STRING" id="1349767.GJA_451"/>
<dbReference type="Proteomes" id="UP000027604">
    <property type="component" value="Chromosome I"/>
</dbReference>
<name>W0UZR1_9BURK</name>
<proteinExistence type="predicted"/>
<evidence type="ECO:0008006" key="4">
    <source>
        <dbReference type="Google" id="ProtNLM"/>
    </source>
</evidence>
<evidence type="ECO:0000313" key="3">
    <source>
        <dbReference type="Proteomes" id="UP000027604"/>
    </source>
</evidence>
<keyword evidence="1" id="KW-0175">Coiled coil</keyword>
<sequence>MRLKSLKIEPLGQNGWESPLLEFGWRTTLIFAKNGSGKTPIIQSLAASLGFPPKFRDEIFSKCSTVTLEAENDGEPLIIRRILGANNRDFHAIMTYRGQESEHYNEGAFSAALFEALGLEPPRLVTTGGQVAQPYVSTVLPVFYLNQGDGYTAVYKSNSAFIADQFVEMVRFVFGLNPKHSFDVKKDLIGEKAALEAQTRKIVAAQRIFEYQSRGVDYAPANQDVLQRRVADITGQINTLRDSVDAKGTASSAVTELLRQKDQQIRSKQIELSELQNRVSGIDSIRTEIEGEVKTLGLNEQARRVFSSFGEICGATNCGLFMGSTESYGKNLLYLRDQIKDLDRNALRAEIRIEQIIEVLMNLQVERQVLVTQLNSPAAAGIDQLVTAVQGLTKQLVEAQGELGRMVALQGERFKIVKLEEERLRIQERIDSLSNSGRTDFDFNKLRYQLRELAVKWMDILDTHNVSRNVDIDLDLRFKFDGESLDLFSGSTKIRLVLAIHAALFEAYISEPSRPFRLIILDTPKQQELHTEDLAKYLRELENLCAAKNAQLILSSTEYDHPTGPQDKRWLPKYKGADHPMYLGTAGDFIGD</sequence>
<reference evidence="2 3" key="1">
    <citation type="journal article" date="2015" name="Genome Announc.">
        <title>Genome Sequence of Mushroom Soft-Rot Pathogen Janthinobacterium agaricidamnosum.</title>
        <authorList>
            <person name="Graupner K."/>
            <person name="Lackner G."/>
            <person name="Hertweck C."/>
        </authorList>
    </citation>
    <scope>NUCLEOTIDE SEQUENCE [LARGE SCALE GENOMIC DNA]</scope>
    <source>
        <strain evidence="3">NBRC 102515 / DSM 9628</strain>
    </source>
</reference>
<organism evidence="2 3">
    <name type="scientific">Janthinobacterium agaricidamnosum NBRC 102515 = DSM 9628</name>
    <dbReference type="NCBI Taxonomy" id="1349767"/>
    <lineage>
        <taxon>Bacteria</taxon>
        <taxon>Pseudomonadati</taxon>
        <taxon>Pseudomonadota</taxon>
        <taxon>Betaproteobacteria</taxon>
        <taxon>Burkholderiales</taxon>
        <taxon>Oxalobacteraceae</taxon>
        <taxon>Janthinobacterium</taxon>
    </lineage>
</organism>
<dbReference type="AlphaFoldDB" id="W0UZR1"/>
<keyword evidence="3" id="KW-1185">Reference proteome</keyword>
<dbReference type="OrthoDB" id="6637274at2"/>
<dbReference type="EMBL" id="HG322949">
    <property type="protein sequence ID" value="CDG81111.1"/>
    <property type="molecule type" value="Genomic_DNA"/>
</dbReference>
<protein>
    <recommendedName>
        <fullName evidence="4">Rad50/SbcC-type AAA domain-containing protein</fullName>
    </recommendedName>
</protein>
<dbReference type="eggNOG" id="ENOG502ZAJ0">
    <property type="taxonomic scope" value="Bacteria"/>
</dbReference>
<accession>W0UZR1</accession>
<dbReference type="SUPFAM" id="SSF52540">
    <property type="entry name" value="P-loop containing nucleoside triphosphate hydrolases"/>
    <property type="match status" value="1"/>
</dbReference>
<feature type="coiled-coil region" evidence="1">
    <location>
        <begin position="339"/>
        <end position="436"/>
    </location>
</feature>
<dbReference type="Gene3D" id="3.40.50.300">
    <property type="entry name" value="P-loop containing nucleotide triphosphate hydrolases"/>
    <property type="match status" value="2"/>
</dbReference>
<dbReference type="KEGG" id="jag:GJA_451"/>